<name>A0A0H4W6Y9_9BACT</name>
<dbReference type="InterPro" id="IPR051531">
    <property type="entry name" value="N-acetyltransferase"/>
</dbReference>
<keyword evidence="2" id="KW-0808">Transferase</keyword>
<dbReference type="SUPFAM" id="SSF55729">
    <property type="entry name" value="Acyl-CoA N-acyltransferases (Nat)"/>
    <property type="match status" value="1"/>
</dbReference>
<protein>
    <submittedName>
        <fullName evidence="2">GNAT family acetyltransferase</fullName>
    </submittedName>
</protein>
<dbReference type="RefSeq" id="WP_048921155.1">
    <property type="nucleotide sequence ID" value="NZ_CP010777.1"/>
</dbReference>
<dbReference type="AlphaFoldDB" id="A0A0H4W6Y9"/>
<sequence>MKLTTPRLLLREFQEEDWHFTNLYESNEEVMRYQTSNTRTSQESLEYIQQCLAEAQEDPRTLYDFAIVLEATDMLIGRVGMKVDHDAEEAVLWYILNRSYWNKGYISEAATAMLGFGFDQLNLHRIWADCDPRNTGSYRVMEKIGMRREAHFKENIFIKGEWCDSYVYAILDHEWKLVKS</sequence>
<dbReference type="Gene3D" id="3.40.630.30">
    <property type="match status" value="1"/>
</dbReference>
<reference evidence="2 3" key="1">
    <citation type="submission" date="2015-01" db="EMBL/GenBank/DDBJ databases">
        <title>Rufibacter sp./DG31D/ whole genome sequencing.</title>
        <authorList>
            <person name="Kim M.K."/>
            <person name="Srinivasan S."/>
            <person name="Lee J.-J."/>
        </authorList>
    </citation>
    <scope>NUCLEOTIDE SEQUENCE [LARGE SCALE GENOMIC DNA]</scope>
    <source>
        <strain evidence="2 3">DG31D</strain>
    </source>
</reference>
<evidence type="ECO:0000313" key="3">
    <source>
        <dbReference type="Proteomes" id="UP000036458"/>
    </source>
</evidence>
<dbReference type="InterPro" id="IPR000182">
    <property type="entry name" value="GNAT_dom"/>
</dbReference>
<dbReference type="PATRIC" id="fig|1379910.4.peg.2625"/>
<accession>A0A0H4W6Y9</accession>
<feature type="domain" description="N-acetyltransferase" evidence="1">
    <location>
        <begin position="8"/>
        <end position="173"/>
    </location>
</feature>
<dbReference type="GO" id="GO:0016747">
    <property type="term" value="F:acyltransferase activity, transferring groups other than amino-acyl groups"/>
    <property type="evidence" value="ECO:0007669"/>
    <property type="project" value="InterPro"/>
</dbReference>
<evidence type="ECO:0000259" key="1">
    <source>
        <dbReference type="PROSITE" id="PS51186"/>
    </source>
</evidence>
<dbReference type="PROSITE" id="PS51186">
    <property type="entry name" value="GNAT"/>
    <property type="match status" value="1"/>
</dbReference>
<dbReference type="PANTHER" id="PTHR43792">
    <property type="entry name" value="GNAT FAMILY, PUTATIVE (AFU_ORTHOLOGUE AFUA_3G00765)-RELATED-RELATED"/>
    <property type="match status" value="1"/>
</dbReference>
<proteinExistence type="predicted"/>
<dbReference type="Proteomes" id="UP000036458">
    <property type="component" value="Chromosome"/>
</dbReference>
<evidence type="ECO:0000313" key="2">
    <source>
        <dbReference type="EMBL" id="AKQ46196.1"/>
    </source>
</evidence>
<dbReference type="PANTHER" id="PTHR43792:SF1">
    <property type="entry name" value="N-ACETYLTRANSFERASE DOMAIN-CONTAINING PROTEIN"/>
    <property type="match status" value="1"/>
</dbReference>
<dbReference type="InterPro" id="IPR016181">
    <property type="entry name" value="Acyl_CoA_acyltransferase"/>
</dbReference>
<dbReference type="STRING" id="1379910.TH63_12105"/>
<gene>
    <name evidence="2" type="ORF">TH63_12105</name>
</gene>
<dbReference type="Pfam" id="PF13302">
    <property type="entry name" value="Acetyltransf_3"/>
    <property type="match status" value="1"/>
</dbReference>
<dbReference type="OrthoDB" id="9788916at2"/>
<dbReference type="EMBL" id="CP010777">
    <property type="protein sequence ID" value="AKQ46196.1"/>
    <property type="molecule type" value="Genomic_DNA"/>
</dbReference>
<organism evidence="2 3">
    <name type="scientific">Rufibacter radiotolerans</name>
    <dbReference type="NCBI Taxonomy" id="1379910"/>
    <lineage>
        <taxon>Bacteria</taxon>
        <taxon>Pseudomonadati</taxon>
        <taxon>Bacteroidota</taxon>
        <taxon>Cytophagia</taxon>
        <taxon>Cytophagales</taxon>
        <taxon>Hymenobacteraceae</taxon>
        <taxon>Rufibacter</taxon>
    </lineage>
</organism>
<keyword evidence="3" id="KW-1185">Reference proteome</keyword>
<dbReference type="KEGG" id="ruf:TH63_12105"/>